<dbReference type="AlphaFoldDB" id="A0A1B8ZFB7"/>
<evidence type="ECO:0008006" key="4">
    <source>
        <dbReference type="Google" id="ProtNLM"/>
    </source>
</evidence>
<name>A0A1B8ZFB7_9FLAO</name>
<gene>
    <name evidence="2" type="ORF">BBI00_18925</name>
</gene>
<feature type="chain" id="PRO_5008620543" description="DUF4468 domain-containing protein" evidence="1">
    <location>
        <begin position="19"/>
        <end position="249"/>
    </location>
</feature>
<protein>
    <recommendedName>
        <fullName evidence="4">DUF4468 domain-containing protein</fullName>
    </recommendedName>
</protein>
<evidence type="ECO:0000313" key="2">
    <source>
        <dbReference type="EMBL" id="OCA70283.1"/>
    </source>
</evidence>
<sequence>MKKISVLVLAICSTAVFAQKVSDYKYVVIPEKFQTFKNSSFGLEASLAKALKGKKYEVLTEAMDTWPAEARDNSCNVVNAEVINDKSLFTNKVILQFKDCSKKVIFESKGRSDIKEFEEGFADALKQALTTVGNSSPVAMLPARTSEVTQNVQKTVSESPVSSAAPSANIYSNGKSELQKIQVDNSQFILASSGSSVPFAVFKTTSKKDVFIVKLADGNTTIGYFENGNIVIDIPQADGRSSKEVFKGK</sequence>
<organism evidence="2 3">
    <name type="scientific">Chryseobacterium arthrosphaerae</name>
    <dbReference type="NCBI Taxonomy" id="651561"/>
    <lineage>
        <taxon>Bacteria</taxon>
        <taxon>Pseudomonadati</taxon>
        <taxon>Bacteroidota</taxon>
        <taxon>Flavobacteriia</taxon>
        <taxon>Flavobacteriales</taxon>
        <taxon>Weeksellaceae</taxon>
        <taxon>Chryseobacterium group</taxon>
        <taxon>Chryseobacterium</taxon>
    </lineage>
</organism>
<accession>A0A1B8ZFB7</accession>
<dbReference type="STRING" id="651561.BBI00_18925"/>
<dbReference type="EMBL" id="MAYG01000023">
    <property type="protein sequence ID" value="OCA70283.1"/>
    <property type="molecule type" value="Genomic_DNA"/>
</dbReference>
<comment type="caution">
    <text evidence="2">The sequence shown here is derived from an EMBL/GenBank/DDBJ whole genome shotgun (WGS) entry which is preliminary data.</text>
</comment>
<dbReference type="Proteomes" id="UP000093432">
    <property type="component" value="Unassembled WGS sequence"/>
</dbReference>
<keyword evidence="1" id="KW-0732">Signal</keyword>
<dbReference type="RefSeq" id="WP_065400774.1">
    <property type="nucleotide sequence ID" value="NZ_MAYG01000023.1"/>
</dbReference>
<evidence type="ECO:0000313" key="3">
    <source>
        <dbReference type="Proteomes" id="UP000093432"/>
    </source>
</evidence>
<proteinExistence type="predicted"/>
<feature type="signal peptide" evidence="1">
    <location>
        <begin position="1"/>
        <end position="18"/>
    </location>
</feature>
<reference evidence="3" key="1">
    <citation type="submission" date="2016-07" db="EMBL/GenBank/DDBJ databases">
        <authorList>
            <person name="Florea S."/>
            <person name="Webb J.S."/>
            <person name="Jaromczyk J."/>
            <person name="Schardl C.L."/>
        </authorList>
    </citation>
    <scope>NUCLEOTIDE SEQUENCE [LARGE SCALE GENOMIC DNA]</scope>
    <source>
        <strain evidence="3">CC-VM-7</strain>
    </source>
</reference>
<evidence type="ECO:0000256" key="1">
    <source>
        <dbReference type="SAM" id="SignalP"/>
    </source>
</evidence>